<reference evidence="1" key="1">
    <citation type="submission" date="2021-05" db="EMBL/GenBank/DDBJ databases">
        <authorList>
            <person name="Alioto T."/>
            <person name="Alioto T."/>
            <person name="Gomez Garrido J."/>
        </authorList>
    </citation>
    <scope>NUCLEOTIDE SEQUENCE</scope>
</reference>
<proteinExistence type="predicted"/>
<organism evidence="1">
    <name type="scientific">Cacopsylla melanoneura</name>
    <dbReference type="NCBI Taxonomy" id="428564"/>
    <lineage>
        <taxon>Eukaryota</taxon>
        <taxon>Metazoa</taxon>
        <taxon>Ecdysozoa</taxon>
        <taxon>Arthropoda</taxon>
        <taxon>Hexapoda</taxon>
        <taxon>Insecta</taxon>
        <taxon>Pterygota</taxon>
        <taxon>Neoptera</taxon>
        <taxon>Paraneoptera</taxon>
        <taxon>Hemiptera</taxon>
        <taxon>Sternorrhyncha</taxon>
        <taxon>Psylloidea</taxon>
        <taxon>Psyllidae</taxon>
        <taxon>Psyllinae</taxon>
        <taxon>Cacopsylla</taxon>
    </lineage>
</organism>
<name>A0A8D8MG34_9HEMI</name>
<evidence type="ECO:0000313" key="1">
    <source>
        <dbReference type="EMBL" id="CAG6623967.1"/>
    </source>
</evidence>
<dbReference type="EMBL" id="HBUF01056041">
    <property type="protein sequence ID" value="CAG6623967.1"/>
    <property type="molecule type" value="Transcribed_RNA"/>
</dbReference>
<sequence>MRYRTENVREIQFNHRKVTNTNGEVYVTNTFTMCSIVKAHSTRFGKFVCLIKKYSNTKEFENARGERGKTGREREKGIESILEYIPWEEQGGERALSKLEYKLRNSYQS</sequence>
<dbReference type="AlphaFoldDB" id="A0A8D8MG34"/>
<accession>A0A8D8MG34</accession>
<protein>
    <submittedName>
        <fullName evidence="1">Uncharacterized protein</fullName>
    </submittedName>
</protein>